<feature type="compositionally biased region" description="Polar residues" evidence="1">
    <location>
        <begin position="1093"/>
        <end position="1104"/>
    </location>
</feature>
<organism evidence="3 4">
    <name type="scientific">Coleofasciculus chthonoplastes PCC 7420</name>
    <dbReference type="NCBI Taxonomy" id="118168"/>
    <lineage>
        <taxon>Bacteria</taxon>
        <taxon>Bacillati</taxon>
        <taxon>Cyanobacteriota</taxon>
        <taxon>Cyanophyceae</taxon>
        <taxon>Coleofasciculales</taxon>
        <taxon>Coleofasciculaceae</taxon>
        <taxon>Coleofasciculus</taxon>
    </lineage>
</organism>
<evidence type="ECO:0000259" key="2">
    <source>
        <dbReference type="Pfam" id="PF22735"/>
    </source>
</evidence>
<dbReference type="eggNOG" id="COG5635">
    <property type="taxonomic scope" value="Bacteria"/>
</dbReference>
<dbReference type="Gene3D" id="3.40.50.300">
    <property type="entry name" value="P-loop containing nucleotide triphosphate hydrolases"/>
    <property type="match status" value="1"/>
</dbReference>
<dbReference type="PANTHER" id="PTHR14136">
    <property type="entry name" value="BTB_POZ DOMAIN-CONTAINING PROTEIN KCTD9"/>
    <property type="match status" value="1"/>
</dbReference>
<dbReference type="InterPro" id="IPR001646">
    <property type="entry name" value="5peptide_repeat"/>
</dbReference>
<dbReference type="Proteomes" id="UP000003835">
    <property type="component" value="Unassembled WGS sequence"/>
</dbReference>
<dbReference type="SUPFAM" id="SSF141571">
    <property type="entry name" value="Pentapeptide repeat-like"/>
    <property type="match status" value="1"/>
</dbReference>
<dbReference type="RefSeq" id="WP_006100638.1">
    <property type="nucleotide sequence ID" value="NZ_DS989847.1"/>
</dbReference>
<dbReference type="STRING" id="118168.MC7420_5584"/>
<keyword evidence="4" id="KW-1185">Reference proteome</keyword>
<dbReference type="InterPro" id="IPR054568">
    <property type="entry name" value="NNH3"/>
</dbReference>
<sequence length="1188" mass="133795">MRLSIRHWLAERHIELAQLGQDNAQLAGIAFRIAQDMEVKSLNPFAISVLTEVLELPLTVAWQVAPILSQLTVGLLRILSRKKPLRRSEGTWLSFQVAYLNALQGILEQEAQLRRPWVNRAQVPASPNAEEPLVDPQLIALLKTLRPGRLSDSQAEQALSSVANSFLVQQMNNLAIAWFVANGAEETEAKLLTQRLSNGLAGHLLKVIAENALPLAQLQKFVRLGHLSNTLNTPPEEDEEEEFSTPQLTLDLDREYYRAELSRSLSEPLFAEPFSLKEIYVSLNGRRLPTTLGQENRERRRKHDLDPAYLAAASSPPTDLMAWVMAQLNDKNRIAVIEADGGCGKTSFCQMLAARVAQELYPQWMPVIIRLRDVTLGQTLEQTLETAFPVGRFTDTDGWFSRSSPPCLLILDGLNELPRSPQTERHLWTFMDQVMRFHTQKNGSNSPRHKIILTSRPVTLDGVLARRYRHSSLPPLQSRLQRIVIEPMAKEEFRKWFLQWAKLQSKSIAQSYFNFLKHGGVFQPQSPNPDLVALLTRPLMLYLVGILHRDALIDDRIFKMSPAEVKFEIYDRISRWLLGEPTSGSGPPLELIREGFSHAGRSLEAIANLLEGRSPQQLRHQMQGTALTILQTGQNQVTQTVIQNRFQNQETTPESFTQPLPTFFFRTQPRDKAGDWVKSSPRQSFSSQKATSAPLSIEFSHPSLGDYLAAEEIALQLKALTQKLPNQYGEVSFVINSSLHLAEHLYQLLGYGLLSPQIEELVIERLRREQQRNADAFSFPVLFQRLYRFYRAYCRGRWFDEGVAHRVHEQLRDLNNPLNTLQIDATVGLNVFLVLCSAAREANLPFWPCGNPEIPQDFDADQLLSFMGRTVALSPTTFWQRARRSLAQIHLPQACLNRVMLAEANLVHADLSTAELSGINLAAANLQQANLAWASLVGANLADADLKGAQLEGANLLGADLRGANLTSANLTNACLVDAQLDEPNKQFAVKSGAFFSWDEFQSYYQSLVVSPFVKTIEEEHLFEDDPMIFIESAEGELMLPTIYSQGSDRYDGETEQFDREQLNAQATVSETDQYAGETAQVDEWVTEAPVSDTEQYSGDTQQLDEMGHHPSVSNTEQYSGDTQQLDEMGQRPSVSDTEQYAGETAQVNEWEFSESETEEEQLEAGAEQETGVFHEDTIMLDEEDDYS</sequence>
<evidence type="ECO:0000313" key="3">
    <source>
        <dbReference type="EMBL" id="EDX76150.1"/>
    </source>
</evidence>
<feature type="compositionally biased region" description="Acidic residues" evidence="1">
    <location>
        <begin position="1152"/>
        <end position="1163"/>
    </location>
</feature>
<proteinExistence type="predicted"/>
<dbReference type="eggNOG" id="COG1357">
    <property type="taxonomic scope" value="Bacteria"/>
</dbReference>
<dbReference type="PANTHER" id="PTHR14136:SF17">
    <property type="entry name" value="BTB_POZ DOMAIN-CONTAINING PROTEIN KCTD9"/>
    <property type="match status" value="1"/>
</dbReference>
<name>B4VPA5_9CYAN</name>
<feature type="region of interest" description="Disordered" evidence="1">
    <location>
        <begin position="1088"/>
        <end position="1188"/>
    </location>
</feature>
<dbReference type="AlphaFoldDB" id="B4VPA5"/>
<dbReference type="SUPFAM" id="SSF52540">
    <property type="entry name" value="P-loop containing nucleoside triphosphate hydrolases"/>
    <property type="match status" value="1"/>
</dbReference>
<dbReference type="InterPro" id="IPR051082">
    <property type="entry name" value="Pentapeptide-BTB/POZ_domain"/>
</dbReference>
<evidence type="ECO:0000313" key="4">
    <source>
        <dbReference type="Proteomes" id="UP000003835"/>
    </source>
</evidence>
<dbReference type="Gene3D" id="2.160.20.80">
    <property type="entry name" value="E3 ubiquitin-protein ligase SopA"/>
    <property type="match status" value="1"/>
</dbReference>
<dbReference type="Pfam" id="PF00805">
    <property type="entry name" value="Pentapeptide"/>
    <property type="match status" value="1"/>
</dbReference>
<reference evidence="3 4" key="1">
    <citation type="submission" date="2008-07" db="EMBL/GenBank/DDBJ databases">
        <authorList>
            <person name="Tandeau de Marsac N."/>
            <person name="Ferriera S."/>
            <person name="Johnson J."/>
            <person name="Kravitz S."/>
            <person name="Beeson K."/>
            <person name="Sutton G."/>
            <person name="Rogers Y.-H."/>
            <person name="Friedman R."/>
            <person name="Frazier M."/>
            <person name="Venter J.C."/>
        </authorList>
    </citation>
    <scope>NUCLEOTIDE SEQUENCE [LARGE SCALE GENOMIC DNA]</scope>
    <source>
        <strain evidence="3 4">PCC 7420</strain>
    </source>
</reference>
<protein>
    <submittedName>
        <fullName evidence="3">Pentapeptide repeat protein</fullName>
    </submittedName>
</protein>
<gene>
    <name evidence="3" type="ORF">MC7420_5584</name>
</gene>
<feature type="compositionally biased region" description="Acidic residues" evidence="1">
    <location>
        <begin position="1179"/>
        <end position="1188"/>
    </location>
</feature>
<dbReference type="EMBL" id="DS989847">
    <property type="protein sequence ID" value="EDX76150.1"/>
    <property type="molecule type" value="Genomic_DNA"/>
</dbReference>
<evidence type="ECO:0000256" key="1">
    <source>
        <dbReference type="SAM" id="MobiDB-lite"/>
    </source>
</evidence>
<feature type="domain" description="NACHT N-terminal Helical" evidence="2">
    <location>
        <begin position="37"/>
        <end position="276"/>
    </location>
</feature>
<feature type="compositionally biased region" description="Polar residues" evidence="1">
    <location>
        <begin position="1112"/>
        <end position="1126"/>
    </location>
</feature>
<accession>B4VPA5</accession>
<dbReference type="HOGENOM" id="CLU_298243_0_0_3"/>
<dbReference type="Pfam" id="PF22735">
    <property type="entry name" value="NNH3"/>
    <property type="match status" value="1"/>
</dbReference>
<dbReference type="InterPro" id="IPR027417">
    <property type="entry name" value="P-loop_NTPase"/>
</dbReference>
<dbReference type="OrthoDB" id="473122at2"/>